<keyword evidence="4" id="KW-1185">Reference proteome</keyword>
<comment type="caution">
    <text evidence="3">The sequence shown here is derived from an EMBL/GenBank/DDBJ whole genome shotgun (WGS) entry which is preliminary data.</text>
</comment>
<dbReference type="Pfam" id="PF03816">
    <property type="entry name" value="LytR_cpsA_psr"/>
    <property type="match status" value="1"/>
</dbReference>
<dbReference type="RefSeq" id="WP_184833652.1">
    <property type="nucleotide sequence ID" value="NZ_JACHMN010000002.1"/>
</dbReference>
<proteinExistence type="inferred from homology"/>
<organism evidence="3 4">
    <name type="scientific">Allocatelliglobosispora scoriae</name>
    <dbReference type="NCBI Taxonomy" id="643052"/>
    <lineage>
        <taxon>Bacteria</taxon>
        <taxon>Bacillati</taxon>
        <taxon>Actinomycetota</taxon>
        <taxon>Actinomycetes</taxon>
        <taxon>Micromonosporales</taxon>
        <taxon>Micromonosporaceae</taxon>
        <taxon>Allocatelliglobosispora</taxon>
    </lineage>
</organism>
<gene>
    <name evidence="3" type="ORF">F4553_001405</name>
</gene>
<dbReference type="NCBIfam" id="TIGR00350">
    <property type="entry name" value="lytR_cpsA_psr"/>
    <property type="match status" value="1"/>
</dbReference>
<evidence type="ECO:0000313" key="3">
    <source>
        <dbReference type="EMBL" id="MBB5868026.1"/>
    </source>
</evidence>
<name>A0A841BLA2_9ACTN</name>
<evidence type="ECO:0000256" key="1">
    <source>
        <dbReference type="ARBA" id="ARBA00006068"/>
    </source>
</evidence>
<comment type="similarity">
    <text evidence="1">Belongs to the LytR/CpsA/Psr (LCP) family.</text>
</comment>
<accession>A0A841BLA2</accession>
<evidence type="ECO:0000259" key="2">
    <source>
        <dbReference type="Pfam" id="PF03816"/>
    </source>
</evidence>
<dbReference type="AlphaFoldDB" id="A0A841BLA2"/>
<reference evidence="3 4" key="1">
    <citation type="submission" date="2020-08" db="EMBL/GenBank/DDBJ databases">
        <title>Sequencing the genomes of 1000 actinobacteria strains.</title>
        <authorList>
            <person name="Klenk H.-P."/>
        </authorList>
    </citation>
    <scope>NUCLEOTIDE SEQUENCE [LARGE SCALE GENOMIC DNA]</scope>
    <source>
        <strain evidence="3 4">DSM 45362</strain>
    </source>
</reference>
<sequence length="357" mass="38425">MLLIGTGLVLMLVGVAGCVAANSFVGTLNASVETGAVLDDASLKQDLSAGRNLRGPIDLLLLGLDTRSDWEENTSRADSILVLHVPASHDQAYLMSIPRDALVEIPPYPKAGFYGTQEKANAAYYFGSQNGLGWRGGAALTAKMVHEVTGLTFSGVVVIDFKGFRGIIDALGSVRMCVDQETISDHYVVEDGKPVYAKGKPTGVYYRNSYVHEPGCREMPGWEALDFARQRKGGPNGDYDRQRHQQQLLKAIATKATSAGIITNPLRINDLIAAAGGSLKIDTGRADLTDFAFTLKSLATADLVMLKTNGGTFNSAQIRKTSAELLDDETLEMFTAAAEDRLGLFVLDHPEVLIDSR</sequence>
<dbReference type="InterPro" id="IPR004474">
    <property type="entry name" value="LytR_CpsA_psr"/>
</dbReference>
<dbReference type="Gene3D" id="3.40.630.190">
    <property type="entry name" value="LCP protein"/>
    <property type="match status" value="1"/>
</dbReference>
<feature type="domain" description="Cell envelope-related transcriptional attenuator" evidence="2">
    <location>
        <begin position="76"/>
        <end position="257"/>
    </location>
</feature>
<dbReference type="PANTHER" id="PTHR33392:SF6">
    <property type="entry name" value="POLYISOPRENYL-TEICHOIC ACID--PEPTIDOGLYCAN TEICHOIC ACID TRANSFERASE TAGU"/>
    <property type="match status" value="1"/>
</dbReference>
<dbReference type="EMBL" id="JACHMN010000002">
    <property type="protein sequence ID" value="MBB5868026.1"/>
    <property type="molecule type" value="Genomic_DNA"/>
</dbReference>
<evidence type="ECO:0000313" key="4">
    <source>
        <dbReference type="Proteomes" id="UP000587527"/>
    </source>
</evidence>
<dbReference type="PANTHER" id="PTHR33392">
    <property type="entry name" value="POLYISOPRENYL-TEICHOIC ACID--PEPTIDOGLYCAN TEICHOIC ACID TRANSFERASE TAGU"/>
    <property type="match status" value="1"/>
</dbReference>
<protein>
    <submittedName>
        <fullName evidence="3">LCP family protein required for cell wall assembly</fullName>
    </submittedName>
</protein>
<dbReference type="InterPro" id="IPR050922">
    <property type="entry name" value="LytR/CpsA/Psr_CW_biosynth"/>
</dbReference>
<dbReference type="Proteomes" id="UP000587527">
    <property type="component" value="Unassembled WGS sequence"/>
</dbReference>